<feature type="binding site" evidence="6">
    <location>
        <position position="159"/>
    </location>
    <ligand>
        <name>Mg(2+)</name>
        <dbReference type="ChEBI" id="CHEBI:18420"/>
        <label>1</label>
    </ligand>
</feature>
<evidence type="ECO:0000259" key="8">
    <source>
        <dbReference type="Pfam" id="PF03372"/>
    </source>
</evidence>
<dbReference type="GO" id="GO:0006281">
    <property type="term" value="P:DNA repair"/>
    <property type="evidence" value="ECO:0007669"/>
    <property type="project" value="InterPro"/>
</dbReference>
<reference evidence="9 10" key="2">
    <citation type="submission" date="2019-07" db="EMBL/GenBank/DDBJ databases">
        <authorList>
            <person name="Huang Y."/>
        </authorList>
    </citation>
    <scope>NUCLEOTIDE SEQUENCE [LARGE SCALE GENOMIC DNA]</scope>
    <source>
        <strain evidence="9 10">HY188</strain>
    </source>
</reference>
<dbReference type="Proteomes" id="UP000317344">
    <property type="component" value="Chromosome"/>
</dbReference>
<name>A0A516X0Z4_9ACTN</name>
<dbReference type="OrthoDB" id="9803914at2"/>
<evidence type="ECO:0000256" key="5">
    <source>
        <dbReference type="PIRSR" id="PIRSR604808-1"/>
    </source>
</evidence>
<dbReference type="RefSeq" id="WP_143906723.1">
    <property type="nucleotide sequence ID" value="NZ_CP041765.1"/>
</dbReference>
<dbReference type="GO" id="GO:0008311">
    <property type="term" value="F:double-stranded DNA 3'-5' DNA exonuclease activity"/>
    <property type="evidence" value="ECO:0007669"/>
    <property type="project" value="UniProtKB-EC"/>
</dbReference>
<evidence type="ECO:0000256" key="4">
    <source>
        <dbReference type="ARBA" id="ARBA00022842"/>
    </source>
</evidence>
<keyword evidence="3 9" id="KW-0378">Hydrolase</keyword>
<feature type="active site" description="Proton donor/acceptor" evidence="5">
    <location>
        <position position="157"/>
    </location>
</feature>
<feature type="domain" description="Endonuclease/exonuclease/phosphatase" evidence="8">
    <location>
        <begin position="10"/>
        <end position="261"/>
    </location>
</feature>
<evidence type="ECO:0000256" key="3">
    <source>
        <dbReference type="ARBA" id="ARBA00022801"/>
    </source>
</evidence>
<protein>
    <submittedName>
        <fullName evidence="9">Exodeoxyribonuclease III</fullName>
        <ecNumber evidence="9">3.1.11.2</ecNumber>
    </submittedName>
</protein>
<dbReference type="Pfam" id="PF03372">
    <property type="entry name" value="Exo_endo_phos"/>
    <property type="match status" value="1"/>
</dbReference>
<keyword evidence="4 6" id="KW-0460">Magnesium</keyword>
<comment type="cofactor">
    <cofactor evidence="6">
        <name>Mg(2+)</name>
        <dbReference type="ChEBI" id="CHEBI:18420"/>
    </cofactor>
    <cofactor evidence="6">
        <name>Mn(2+)</name>
        <dbReference type="ChEBI" id="CHEBI:29035"/>
    </cofactor>
    <text evidence="6">Probably binds two magnesium or manganese ions per subunit.</text>
</comment>
<dbReference type="NCBIfam" id="TIGR00633">
    <property type="entry name" value="xth"/>
    <property type="match status" value="1"/>
</dbReference>
<evidence type="ECO:0000313" key="9">
    <source>
        <dbReference type="EMBL" id="QDQ96738.1"/>
    </source>
</evidence>
<keyword evidence="10" id="KW-1185">Reference proteome</keyword>
<dbReference type="PROSITE" id="PS51435">
    <property type="entry name" value="AP_NUCLEASE_F1_4"/>
    <property type="match status" value="1"/>
</dbReference>
<feature type="site" description="Important for catalytic activity" evidence="7">
    <location>
        <position position="231"/>
    </location>
</feature>
<dbReference type="InterPro" id="IPR037493">
    <property type="entry name" value="ExoIII-like"/>
</dbReference>
<dbReference type="GO" id="GO:0046872">
    <property type="term" value="F:metal ion binding"/>
    <property type="evidence" value="ECO:0007669"/>
    <property type="project" value="UniProtKB-KW"/>
</dbReference>
<dbReference type="KEGG" id="toy:FO059_04490"/>
<keyword evidence="2 6" id="KW-0479">Metal-binding</keyword>
<feature type="site" description="Interaction with DNA substrate" evidence="7">
    <location>
        <position position="261"/>
    </location>
</feature>
<evidence type="ECO:0000256" key="6">
    <source>
        <dbReference type="PIRSR" id="PIRSR604808-2"/>
    </source>
</evidence>
<feature type="active site" description="Proton acceptor" evidence="5">
    <location>
        <position position="261"/>
    </location>
</feature>
<sequence length="270" mass="29471">MSKSDLTVSTVNINGVRAATKKEHGLLQWLAGTRADVVCLQEVRATDAQLQAALAPAVEDGWHIVSAEPEQKGRNGVAILSRVPADAHRIGHGDPEFAASGRYIEADFGDVTVASLYLPSGETDTPRQDEKERFMATFAEHMARAATAGRDTVVCGDWNIAHTERDLKNWKGNKKSSGFLPGERAWLDELFAADTGWVDVIRALHGDVDGPYSWWSYRGKAFDNDAGWRIDYHVATAGLASSASAGVVERAESYDTRWSDHAPVTVTYAR</sequence>
<evidence type="ECO:0000256" key="2">
    <source>
        <dbReference type="ARBA" id="ARBA00022723"/>
    </source>
</evidence>
<proteinExistence type="inferred from homology"/>
<evidence type="ECO:0000256" key="1">
    <source>
        <dbReference type="ARBA" id="ARBA00007092"/>
    </source>
</evidence>
<dbReference type="InterPro" id="IPR005135">
    <property type="entry name" value="Endo/exonuclease/phosphatase"/>
</dbReference>
<dbReference type="EC" id="3.1.11.2" evidence="9"/>
<keyword evidence="6" id="KW-0464">Manganese</keyword>
<evidence type="ECO:0000313" key="10">
    <source>
        <dbReference type="Proteomes" id="UP000317344"/>
    </source>
</evidence>
<organism evidence="9 10">
    <name type="scientific">Tomitella fengzijianii</name>
    <dbReference type="NCBI Taxonomy" id="2597660"/>
    <lineage>
        <taxon>Bacteria</taxon>
        <taxon>Bacillati</taxon>
        <taxon>Actinomycetota</taxon>
        <taxon>Actinomycetes</taxon>
        <taxon>Mycobacteriales</taxon>
        <taxon>Tomitella</taxon>
    </lineage>
</organism>
<accession>A0A516X0Z4</accession>
<feature type="binding site" evidence="6">
    <location>
        <position position="261"/>
    </location>
    <ligand>
        <name>Mg(2+)</name>
        <dbReference type="ChEBI" id="CHEBI:18420"/>
        <label>1</label>
    </ligand>
</feature>
<comment type="similarity">
    <text evidence="1">Belongs to the DNA repair enzymes AP/ExoA family.</text>
</comment>
<dbReference type="InterPro" id="IPR004808">
    <property type="entry name" value="AP_endonuc_1"/>
</dbReference>
<feature type="binding site" evidence="6">
    <location>
        <position position="260"/>
    </location>
    <ligand>
        <name>Mg(2+)</name>
        <dbReference type="ChEBI" id="CHEBI:18420"/>
        <label>1</label>
    </ligand>
</feature>
<feature type="active site" evidence="5">
    <location>
        <position position="117"/>
    </location>
</feature>
<evidence type="ECO:0000256" key="7">
    <source>
        <dbReference type="PIRSR" id="PIRSR604808-3"/>
    </source>
</evidence>
<feature type="binding site" evidence="6">
    <location>
        <position position="157"/>
    </location>
    <ligand>
        <name>Mg(2+)</name>
        <dbReference type="ChEBI" id="CHEBI:18420"/>
        <label>1</label>
    </ligand>
</feature>
<dbReference type="EMBL" id="CP041765">
    <property type="protein sequence ID" value="QDQ96738.1"/>
    <property type="molecule type" value="Genomic_DNA"/>
</dbReference>
<dbReference type="PANTHER" id="PTHR43250">
    <property type="entry name" value="EXODEOXYRIBONUCLEASE III"/>
    <property type="match status" value="1"/>
</dbReference>
<dbReference type="Gene3D" id="3.60.10.10">
    <property type="entry name" value="Endonuclease/exonuclease/phosphatase"/>
    <property type="match status" value="1"/>
</dbReference>
<dbReference type="PANTHER" id="PTHR43250:SF2">
    <property type="entry name" value="EXODEOXYRIBONUCLEASE III"/>
    <property type="match status" value="1"/>
</dbReference>
<dbReference type="SUPFAM" id="SSF56219">
    <property type="entry name" value="DNase I-like"/>
    <property type="match status" value="1"/>
</dbReference>
<dbReference type="InterPro" id="IPR036691">
    <property type="entry name" value="Endo/exonu/phosph_ase_sf"/>
</dbReference>
<dbReference type="CDD" id="cd10281">
    <property type="entry name" value="Nape_like_AP-endo"/>
    <property type="match status" value="1"/>
</dbReference>
<dbReference type="AlphaFoldDB" id="A0A516X0Z4"/>
<feature type="binding site" evidence="6">
    <location>
        <position position="42"/>
    </location>
    <ligand>
        <name>Mg(2+)</name>
        <dbReference type="ChEBI" id="CHEBI:18420"/>
        <label>1</label>
    </ligand>
</feature>
<dbReference type="NCBIfam" id="TIGR00195">
    <property type="entry name" value="exoDNase_III"/>
    <property type="match status" value="1"/>
</dbReference>
<feature type="site" description="Transition state stabilizer" evidence="7">
    <location>
        <position position="159"/>
    </location>
</feature>
<reference evidence="9 10" key="1">
    <citation type="submission" date="2019-07" db="EMBL/GenBank/DDBJ databases">
        <title>Tomitella cavernea sp. nov., an actinomycete isolated from soil.</title>
        <authorList>
            <person name="Cheng J."/>
        </authorList>
    </citation>
    <scope>NUCLEOTIDE SEQUENCE [LARGE SCALE GENOMIC DNA]</scope>
    <source>
        <strain evidence="9 10">HY188</strain>
    </source>
</reference>
<feature type="binding site" evidence="6">
    <location>
        <position position="12"/>
    </location>
    <ligand>
        <name>Mg(2+)</name>
        <dbReference type="ChEBI" id="CHEBI:18420"/>
        <label>1</label>
    </ligand>
</feature>
<gene>
    <name evidence="9" type="primary">xth</name>
    <name evidence="9" type="ORF">FO059_04490</name>
</gene>